<dbReference type="PANTHER" id="PTHR37299:SF1">
    <property type="entry name" value="STAGE 0 SPORULATION PROTEIN A HOMOLOG"/>
    <property type="match status" value="1"/>
</dbReference>
<dbReference type="Gene3D" id="3.40.50.2300">
    <property type="match status" value="1"/>
</dbReference>
<feature type="domain" description="HTH LytTR-type" evidence="3">
    <location>
        <begin position="130"/>
        <end position="231"/>
    </location>
</feature>
<accession>A0AAJ5BYQ2</accession>
<dbReference type="Gene3D" id="2.40.50.1020">
    <property type="entry name" value="LytTr DNA-binding domain"/>
    <property type="match status" value="1"/>
</dbReference>
<dbReference type="PROSITE" id="PS50930">
    <property type="entry name" value="HTH_LYTTR"/>
    <property type="match status" value="1"/>
</dbReference>
<evidence type="ECO:0000313" key="5">
    <source>
        <dbReference type="Proteomes" id="UP000215355"/>
    </source>
</evidence>
<dbReference type="SMART" id="SM00448">
    <property type="entry name" value="REC"/>
    <property type="match status" value="1"/>
</dbReference>
<dbReference type="GO" id="GO:0000156">
    <property type="term" value="F:phosphorelay response regulator activity"/>
    <property type="evidence" value="ECO:0007669"/>
    <property type="project" value="InterPro"/>
</dbReference>
<protein>
    <submittedName>
        <fullName evidence="4">Two-component response-regulatory protein YehT</fullName>
    </submittedName>
</protein>
<gene>
    <name evidence="4" type="primary">mrkE_1</name>
    <name evidence="4" type="ORF">SAMEA4412673_00289</name>
</gene>
<evidence type="ECO:0000313" key="4">
    <source>
        <dbReference type="EMBL" id="SNV38197.1"/>
    </source>
</evidence>
<dbReference type="PANTHER" id="PTHR37299">
    <property type="entry name" value="TRANSCRIPTIONAL REGULATOR-RELATED"/>
    <property type="match status" value="1"/>
</dbReference>
<evidence type="ECO:0000259" key="2">
    <source>
        <dbReference type="PROSITE" id="PS50110"/>
    </source>
</evidence>
<dbReference type="RefSeq" id="WP_093100900.1">
    <property type="nucleotide sequence ID" value="NZ_FNGK01000009.1"/>
</dbReference>
<evidence type="ECO:0000256" key="1">
    <source>
        <dbReference type="PROSITE-ProRule" id="PRU00169"/>
    </source>
</evidence>
<dbReference type="InterPro" id="IPR046947">
    <property type="entry name" value="LytR-like"/>
</dbReference>
<feature type="modified residue" description="4-aspartylphosphate" evidence="1">
    <location>
        <position position="54"/>
    </location>
</feature>
<reference evidence="4 5" key="1">
    <citation type="submission" date="2017-06" db="EMBL/GenBank/DDBJ databases">
        <authorList>
            <consortium name="Pathogen Informatics"/>
        </authorList>
    </citation>
    <scope>NUCLEOTIDE SEQUENCE [LARGE SCALE GENOMIC DNA]</scope>
    <source>
        <strain evidence="4 5">NCTC12149</strain>
    </source>
</reference>
<dbReference type="SMART" id="SM00850">
    <property type="entry name" value="LytTR"/>
    <property type="match status" value="1"/>
</dbReference>
<proteinExistence type="predicted"/>
<dbReference type="AlphaFoldDB" id="A0AAJ5BYQ2"/>
<organism evidence="4 5">
    <name type="scientific">Sphingobacterium mizutaii</name>
    <dbReference type="NCBI Taxonomy" id="1010"/>
    <lineage>
        <taxon>Bacteria</taxon>
        <taxon>Pseudomonadati</taxon>
        <taxon>Bacteroidota</taxon>
        <taxon>Sphingobacteriia</taxon>
        <taxon>Sphingobacteriales</taxon>
        <taxon>Sphingobacteriaceae</taxon>
        <taxon>Sphingobacterium</taxon>
    </lineage>
</organism>
<sequence>MIRCIIVDDEELAQEILVEQIDKIPDLELLGVYDSALDAMPIVRSGDVDLVFSDIQMPEISGVSFLKSLKKSPLFIFVTGDPNHAIESFELDVVDYILKPFGLDRLLKSVNKVRALLDSQNFNTPNRDFLIIKDRNSNIIMPYNEIYFIKSDGDYVTIATEEKNYVVCKRLAEIVDALNSAKQFFRVQKSYVINLDFAKTINGNIIKMRGNIGEIPIGGQYKAELYKRLGITGTD</sequence>
<dbReference type="PROSITE" id="PS50110">
    <property type="entry name" value="RESPONSE_REGULATORY"/>
    <property type="match status" value="1"/>
</dbReference>
<dbReference type="InterPro" id="IPR001789">
    <property type="entry name" value="Sig_transdc_resp-reg_receiver"/>
</dbReference>
<keyword evidence="1" id="KW-0597">Phosphoprotein</keyword>
<dbReference type="KEGG" id="smiz:4412673_00289"/>
<dbReference type="SUPFAM" id="SSF52172">
    <property type="entry name" value="CheY-like"/>
    <property type="match status" value="1"/>
</dbReference>
<feature type="domain" description="Response regulatory" evidence="2">
    <location>
        <begin position="3"/>
        <end position="114"/>
    </location>
</feature>
<dbReference type="InterPro" id="IPR007492">
    <property type="entry name" value="LytTR_DNA-bd_dom"/>
</dbReference>
<evidence type="ECO:0000259" key="3">
    <source>
        <dbReference type="PROSITE" id="PS50930"/>
    </source>
</evidence>
<dbReference type="Proteomes" id="UP000215355">
    <property type="component" value="Chromosome 1"/>
</dbReference>
<dbReference type="Pfam" id="PF04397">
    <property type="entry name" value="LytTR"/>
    <property type="match status" value="1"/>
</dbReference>
<name>A0AAJ5BYQ2_9SPHI</name>
<dbReference type="InterPro" id="IPR011006">
    <property type="entry name" value="CheY-like_superfamily"/>
</dbReference>
<dbReference type="GO" id="GO:0003677">
    <property type="term" value="F:DNA binding"/>
    <property type="evidence" value="ECO:0007669"/>
    <property type="project" value="InterPro"/>
</dbReference>
<dbReference type="Pfam" id="PF00072">
    <property type="entry name" value="Response_reg"/>
    <property type="match status" value="1"/>
</dbReference>
<dbReference type="EMBL" id="LT906468">
    <property type="protein sequence ID" value="SNV38197.1"/>
    <property type="molecule type" value="Genomic_DNA"/>
</dbReference>